<gene>
    <name evidence="2" type="ORF">J3U87_19545</name>
</gene>
<proteinExistence type="predicted"/>
<accession>A0A8A4TGD8</accession>
<organism evidence="2 3">
    <name type="scientific">Sulfidibacter corallicola</name>
    <dbReference type="NCBI Taxonomy" id="2818388"/>
    <lineage>
        <taxon>Bacteria</taxon>
        <taxon>Pseudomonadati</taxon>
        <taxon>Acidobacteriota</taxon>
        <taxon>Holophagae</taxon>
        <taxon>Acanthopleuribacterales</taxon>
        <taxon>Acanthopleuribacteraceae</taxon>
        <taxon>Sulfidibacter</taxon>
    </lineage>
</organism>
<dbReference type="CDD" id="cd06587">
    <property type="entry name" value="VOC"/>
    <property type="match status" value="1"/>
</dbReference>
<reference evidence="2" key="1">
    <citation type="submission" date="2021-03" db="EMBL/GenBank/DDBJ databases">
        <title>Acanthopleuribacteraceae sp. M133.</title>
        <authorList>
            <person name="Wang G."/>
        </authorList>
    </citation>
    <scope>NUCLEOTIDE SEQUENCE</scope>
    <source>
        <strain evidence="2">M133</strain>
    </source>
</reference>
<dbReference type="InterPro" id="IPR037523">
    <property type="entry name" value="VOC_core"/>
</dbReference>
<keyword evidence="3" id="KW-1185">Reference proteome</keyword>
<evidence type="ECO:0000313" key="2">
    <source>
        <dbReference type="EMBL" id="QTD47788.1"/>
    </source>
</evidence>
<dbReference type="InterPro" id="IPR041581">
    <property type="entry name" value="Glyoxalase_6"/>
</dbReference>
<dbReference type="PANTHER" id="PTHR33993">
    <property type="entry name" value="GLYOXALASE-RELATED"/>
    <property type="match status" value="1"/>
</dbReference>
<protein>
    <submittedName>
        <fullName evidence="2">VOC family protein</fullName>
    </submittedName>
</protein>
<dbReference type="Proteomes" id="UP000663929">
    <property type="component" value="Chromosome"/>
</dbReference>
<name>A0A8A4TGD8_SULCO</name>
<feature type="domain" description="VOC" evidence="1">
    <location>
        <begin position="5"/>
        <end position="121"/>
    </location>
</feature>
<dbReference type="EMBL" id="CP071793">
    <property type="protein sequence ID" value="QTD47788.1"/>
    <property type="molecule type" value="Genomic_DNA"/>
</dbReference>
<dbReference type="PANTHER" id="PTHR33993:SF14">
    <property type="entry name" value="GB|AAF24581.1"/>
    <property type="match status" value="1"/>
</dbReference>
<dbReference type="Pfam" id="PF18029">
    <property type="entry name" value="Glyoxalase_6"/>
    <property type="match status" value="1"/>
</dbReference>
<dbReference type="AlphaFoldDB" id="A0A8A4TGD8"/>
<dbReference type="InterPro" id="IPR052164">
    <property type="entry name" value="Anthracycline_SecMetBiosynth"/>
</dbReference>
<sequence>MKTKSICGVILASRDPKALAGFYSKALGLTFEREEHGGLDVHFGVDIGEIHFGIHPPKNLGRPEVGRSSTSIAFNVDSLATVAATLNEMGAVQITEPHDEGFGMVASYEDPEGNPFEVVELSYDFGS</sequence>
<dbReference type="Gene3D" id="3.10.180.10">
    <property type="entry name" value="2,3-Dihydroxybiphenyl 1,2-Dioxygenase, domain 1"/>
    <property type="match status" value="1"/>
</dbReference>
<dbReference type="PROSITE" id="PS51819">
    <property type="entry name" value="VOC"/>
    <property type="match status" value="1"/>
</dbReference>
<dbReference type="SUPFAM" id="SSF54593">
    <property type="entry name" value="Glyoxalase/Bleomycin resistance protein/Dihydroxybiphenyl dioxygenase"/>
    <property type="match status" value="1"/>
</dbReference>
<evidence type="ECO:0000313" key="3">
    <source>
        <dbReference type="Proteomes" id="UP000663929"/>
    </source>
</evidence>
<evidence type="ECO:0000259" key="1">
    <source>
        <dbReference type="PROSITE" id="PS51819"/>
    </source>
</evidence>
<dbReference type="InterPro" id="IPR029068">
    <property type="entry name" value="Glyas_Bleomycin-R_OHBP_Dase"/>
</dbReference>
<dbReference type="RefSeq" id="WP_237377454.1">
    <property type="nucleotide sequence ID" value="NZ_CP071793.1"/>
</dbReference>
<dbReference type="KEGG" id="scor:J3U87_19545"/>